<proteinExistence type="predicted"/>
<dbReference type="Proteomes" id="UP000778523">
    <property type="component" value="Unassembled WGS sequence"/>
</dbReference>
<name>A0ABX2IMA2_9RHOO</name>
<evidence type="ECO:0000259" key="3">
    <source>
        <dbReference type="PROSITE" id="PS50110"/>
    </source>
</evidence>
<evidence type="ECO:0000313" key="5">
    <source>
        <dbReference type="Proteomes" id="UP000778523"/>
    </source>
</evidence>
<keyword evidence="1 2" id="KW-0597">Phosphoprotein</keyword>
<comment type="caution">
    <text evidence="4">The sequence shown here is derived from an EMBL/GenBank/DDBJ whole genome shotgun (WGS) entry which is preliminary data.</text>
</comment>
<dbReference type="SMART" id="SM00448">
    <property type="entry name" value="REC"/>
    <property type="match status" value="1"/>
</dbReference>
<dbReference type="EMBL" id="JABCSC020000003">
    <property type="protein sequence ID" value="NSL56127.1"/>
    <property type="molecule type" value="Genomic_DNA"/>
</dbReference>
<evidence type="ECO:0000256" key="2">
    <source>
        <dbReference type="PROSITE-ProRule" id="PRU00169"/>
    </source>
</evidence>
<dbReference type="PANTHER" id="PTHR44591:SF3">
    <property type="entry name" value="RESPONSE REGULATORY DOMAIN-CONTAINING PROTEIN"/>
    <property type="match status" value="1"/>
</dbReference>
<dbReference type="Pfam" id="PF00072">
    <property type="entry name" value="Response_reg"/>
    <property type="match status" value="1"/>
</dbReference>
<dbReference type="InterPro" id="IPR001789">
    <property type="entry name" value="Sig_transdc_resp-reg_receiver"/>
</dbReference>
<dbReference type="Gene3D" id="3.40.50.2300">
    <property type="match status" value="1"/>
</dbReference>
<dbReference type="RefSeq" id="WP_170022463.1">
    <property type="nucleotide sequence ID" value="NZ_JABCSC020000003.1"/>
</dbReference>
<organism evidence="4 5">
    <name type="scientific">Uliginosibacterium aquaticum</name>
    <dbReference type="NCBI Taxonomy" id="2731212"/>
    <lineage>
        <taxon>Bacteria</taxon>
        <taxon>Pseudomonadati</taxon>
        <taxon>Pseudomonadota</taxon>
        <taxon>Betaproteobacteria</taxon>
        <taxon>Rhodocyclales</taxon>
        <taxon>Zoogloeaceae</taxon>
        <taxon>Uliginosibacterium</taxon>
    </lineage>
</organism>
<evidence type="ECO:0000313" key="4">
    <source>
        <dbReference type="EMBL" id="NSL56127.1"/>
    </source>
</evidence>
<dbReference type="PANTHER" id="PTHR44591">
    <property type="entry name" value="STRESS RESPONSE REGULATOR PROTEIN 1"/>
    <property type="match status" value="1"/>
</dbReference>
<evidence type="ECO:0000256" key="1">
    <source>
        <dbReference type="ARBA" id="ARBA00022553"/>
    </source>
</evidence>
<gene>
    <name evidence="4" type="ORF">HJ583_013895</name>
</gene>
<feature type="modified residue" description="4-aspartylphosphate" evidence="2">
    <location>
        <position position="63"/>
    </location>
</feature>
<sequence>MDAYEEHRASSQTPYVLVVDDVATTRAMHSLMLSRQFEVKSAASGQEALQLCAERLPDLVLLDVEMPGLNGFDTCRALRRHYDIPIIFATSHESLDEHLKAFDAGASDLCVKPVSAEILLRKVRLAITQWRERAALRAEKDALQTKAEQYQSSMSERRLLLQFVRTSLSCENPAQLAQNFLQACRHLGVQCCIAIRHEGGESAWSLEGEASALERAVLARVAGMGQLVQFKNRLALSHERLSVVVSNMPDEASEEATRIRENMSALVEMAAALADHLAQRYELPAASPEAPAAVPMEALPGKMAADIRLLLQEILDRLESAFDLMSTDRHQEERIMHAVRDPLERILVLLNQCSDQSSAPVLRPPGD</sequence>
<accession>A0ABX2IMA2</accession>
<reference evidence="4 5" key="1">
    <citation type="submission" date="2020-06" db="EMBL/GenBank/DDBJ databases">
        <title>Draft genome of Uliginosibacterium sp. IMCC34675.</title>
        <authorList>
            <person name="Song J."/>
        </authorList>
    </citation>
    <scope>NUCLEOTIDE SEQUENCE [LARGE SCALE GENOMIC DNA]</scope>
    <source>
        <strain evidence="4 5">IMCC34675</strain>
    </source>
</reference>
<dbReference type="CDD" id="cd00156">
    <property type="entry name" value="REC"/>
    <property type="match status" value="1"/>
</dbReference>
<dbReference type="PROSITE" id="PS50110">
    <property type="entry name" value="RESPONSE_REGULATORY"/>
    <property type="match status" value="1"/>
</dbReference>
<dbReference type="InterPro" id="IPR050595">
    <property type="entry name" value="Bact_response_regulator"/>
</dbReference>
<dbReference type="InterPro" id="IPR011006">
    <property type="entry name" value="CheY-like_superfamily"/>
</dbReference>
<keyword evidence="5" id="KW-1185">Reference proteome</keyword>
<feature type="domain" description="Response regulatory" evidence="3">
    <location>
        <begin position="15"/>
        <end position="127"/>
    </location>
</feature>
<protein>
    <submittedName>
        <fullName evidence="4">Response regulator</fullName>
    </submittedName>
</protein>
<dbReference type="SUPFAM" id="SSF52172">
    <property type="entry name" value="CheY-like"/>
    <property type="match status" value="1"/>
</dbReference>